<sequence>MKTTTAYALRLGDNGLVLSQRLGAWCGHAPELEIDLALANIGLDVLGQARNFLTYAAELEGQGDEDTLAFGRDERQFHNLLLVEQPNGNFADTIARQYFMDAWHVELFSRLTQSRDRQLAAIAAKAIKEARYHLRFSRGWVARLGAGTEVSAQRMQQAVDNLWRFTAELFEADDVELALIEEGIAVDPRELRQGWESEVFAGLHEAELHVPEEVAYRTGGKKGLHTEHLGPMLAEMQYLQRVYPGQQW</sequence>
<dbReference type="InterPro" id="IPR011882">
    <property type="entry name" value="PaaC"/>
</dbReference>
<dbReference type="Proteomes" id="UP001225042">
    <property type="component" value="Unassembled WGS sequence"/>
</dbReference>
<dbReference type="InterPro" id="IPR012347">
    <property type="entry name" value="Ferritin-like"/>
</dbReference>
<evidence type="ECO:0000313" key="1">
    <source>
        <dbReference type="EMBL" id="MDQ2256019.1"/>
    </source>
</evidence>
<dbReference type="EMBL" id="JAVDKS010000003">
    <property type="protein sequence ID" value="MDQ2256019.1"/>
    <property type="molecule type" value="Genomic_DNA"/>
</dbReference>
<dbReference type="PANTHER" id="PTHR30458:SF0">
    <property type="entry name" value="1,2-PHENYLACETYL-COA EPOXIDASE, SUBUNIT C"/>
    <property type="match status" value="1"/>
</dbReference>
<dbReference type="GO" id="GO:0097266">
    <property type="term" value="F:phenylacetyl-CoA 1,2-epoxidase activity"/>
    <property type="evidence" value="ECO:0007669"/>
    <property type="project" value="UniProtKB-EC"/>
</dbReference>
<dbReference type="InterPro" id="IPR009078">
    <property type="entry name" value="Ferritin-like_SF"/>
</dbReference>
<dbReference type="Gene3D" id="1.20.1260.10">
    <property type="match status" value="1"/>
</dbReference>
<dbReference type="SUPFAM" id="SSF47240">
    <property type="entry name" value="Ferritin-like"/>
    <property type="match status" value="1"/>
</dbReference>
<protein>
    <submittedName>
        <fullName evidence="1">1,2-phenylacetyl-CoA epoxidase subunit PaaC</fullName>
        <ecNumber evidence="1">1.14.13.149</ecNumber>
    </submittedName>
</protein>
<dbReference type="Pfam" id="PF05138">
    <property type="entry name" value="PaaA_PaaC"/>
    <property type="match status" value="1"/>
</dbReference>
<dbReference type="InterPro" id="IPR052703">
    <property type="entry name" value="Aromatic_CoA_ox/epox"/>
</dbReference>
<dbReference type="PANTHER" id="PTHR30458">
    <property type="entry name" value="PHENYLACETIC ACID DEGRADATION PROTEIN PAA"/>
    <property type="match status" value="1"/>
</dbReference>
<dbReference type="RefSeq" id="WP_166715200.1">
    <property type="nucleotide sequence ID" value="NZ_JAVDKR010000006.1"/>
</dbReference>
<dbReference type="FunFam" id="1.20.1260.10:FF:000012">
    <property type="entry name" value="1,2-phenylacetyl-CoA epoxidase, subunit C"/>
    <property type="match status" value="1"/>
</dbReference>
<accession>A0AAW8H979</accession>
<evidence type="ECO:0000313" key="2">
    <source>
        <dbReference type="Proteomes" id="UP001225042"/>
    </source>
</evidence>
<keyword evidence="2" id="KW-1185">Reference proteome</keyword>
<dbReference type="GO" id="GO:0010124">
    <property type="term" value="P:phenylacetate catabolic process"/>
    <property type="evidence" value="ECO:0007669"/>
    <property type="project" value="InterPro"/>
</dbReference>
<proteinExistence type="predicted"/>
<gene>
    <name evidence="1" type="primary">paaC</name>
    <name evidence="1" type="ORF">RBJ67_07660</name>
</gene>
<dbReference type="GO" id="GO:0005829">
    <property type="term" value="C:cytosol"/>
    <property type="evidence" value="ECO:0007669"/>
    <property type="project" value="TreeGrafter"/>
</dbReference>
<organism evidence="1 2">
    <name type="scientific">Enterobacter soli</name>
    <dbReference type="NCBI Taxonomy" id="885040"/>
    <lineage>
        <taxon>Bacteria</taxon>
        <taxon>Pseudomonadati</taxon>
        <taxon>Pseudomonadota</taxon>
        <taxon>Gammaproteobacteria</taxon>
        <taxon>Enterobacterales</taxon>
        <taxon>Enterobacteriaceae</taxon>
        <taxon>Enterobacter</taxon>
    </lineage>
</organism>
<dbReference type="PIRSF" id="PIRSF037834">
    <property type="entry name" value="PA_CoA_Oase3"/>
    <property type="match status" value="1"/>
</dbReference>
<comment type="caution">
    <text evidence="1">The sequence shown here is derived from an EMBL/GenBank/DDBJ whole genome shotgun (WGS) entry which is preliminary data.</text>
</comment>
<dbReference type="InterPro" id="IPR007814">
    <property type="entry name" value="PaaA_PaaC"/>
</dbReference>
<name>A0AAW8H979_9ENTR</name>
<dbReference type="NCBIfam" id="TIGR02158">
    <property type="entry name" value="PA_CoA_Oxy3"/>
    <property type="match status" value="1"/>
</dbReference>
<reference evidence="1 2" key="1">
    <citation type="submission" date="2023-08" db="EMBL/GenBank/DDBJ databases">
        <authorList>
            <person name="Dale J."/>
        </authorList>
    </citation>
    <scope>NUCLEOTIDE SEQUENCE [LARGE SCALE GENOMIC DNA]</scope>
    <source>
        <strain evidence="1 2">2023EL-00788</strain>
    </source>
</reference>
<dbReference type="EC" id="1.14.13.149" evidence="1"/>
<dbReference type="AlphaFoldDB" id="A0AAW8H979"/>
<keyword evidence="1" id="KW-0560">Oxidoreductase</keyword>